<dbReference type="AlphaFoldDB" id="A0A7S4HBL8"/>
<sequence length="471" mass="52793">MNVEVYVDDDVDVDDDDVDDDKNGWAARERMKSIIRGGLRKLPCILPSPCGIWKNPSRMLVAFLLFSGISLSSGEAVSAFAPGAMDLYVETTDGKYLGMKEMAEGQDSVTLVEHCCDLMSTFRVKEFPEGRHALQNVYSDRVLSMTEGNFVFVHVESNRSQSNSTAEIMWINDELLGSHTCSFRSDAGLLLGFDEQGKPRAHEVASAGLRAMFLLRDEAHYRKLDELRVSGFTVLEVLEPSEAEDARDALQGILERSTGGSDGYQIRIPDVAVHHPLFGELLVHPVILFLVRSYLGRYARCATWSSNTLLPKMDHPRLGWHVDYPYHDIEIGMWPDLPLGLQVLWLLDNFTSENGGTMFYPGSHEFFSPPNIEQFSTPEVAQILTAPAGSVLVAHSAWWHRQTQNKSPNPRHALLGCFTRGFVVPKADMETQFDKISQMSSYWANLDPRQQADLQQLMLGSHSRALRDVQA</sequence>
<dbReference type="EMBL" id="HBKN01003716">
    <property type="protein sequence ID" value="CAE2193818.1"/>
    <property type="molecule type" value="Transcribed_RNA"/>
</dbReference>
<comment type="cofactor">
    <cofactor evidence="1">
        <name>Fe cation</name>
        <dbReference type="ChEBI" id="CHEBI:24875"/>
    </cofactor>
</comment>
<dbReference type="GO" id="GO:0016491">
    <property type="term" value="F:oxidoreductase activity"/>
    <property type="evidence" value="ECO:0007669"/>
    <property type="project" value="UniProtKB-ARBA"/>
</dbReference>
<evidence type="ECO:0000313" key="2">
    <source>
        <dbReference type="EMBL" id="CAE2193818.1"/>
    </source>
</evidence>
<dbReference type="Gene3D" id="2.60.120.620">
    <property type="entry name" value="q2cbj1_9rhob like domain"/>
    <property type="match status" value="1"/>
</dbReference>
<dbReference type="InterPro" id="IPR008775">
    <property type="entry name" value="Phytyl_CoA_dOase-like"/>
</dbReference>
<dbReference type="GO" id="GO:0046872">
    <property type="term" value="F:metal ion binding"/>
    <property type="evidence" value="ECO:0007669"/>
    <property type="project" value="UniProtKB-ARBA"/>
</dbReference>
<dbReference type="SUPFAM" id="SSF51197">
    <property type="entry name" value="Clavaminate synthase-like"/>
    <property type="match status" value="1"/>
</dbReference>
<proteinExistence type="predicted"/>
<reference evidence="2" key="1">
    <citation type="submission" date="2021-01" db="EMBL/GenBank/DDBJ databases">
        <authorList>
            <person name="Corre E."/>
            <person name="Pelletier E."/>
            <person name="Niang G."/>
            <person name="Scheremetjew M."/>
            <person name="Finn R."/>
            <person name="Kale V."/>
            <person name="Holt S."/>
            <person name="Cochrane G."/>
            <person name="Meng A."/>
            <person name="Brown T."/>
            <person name="Cohen L."/>
        </authorList>
    </citation>
    <scope>NUCLEOTIDE SEQUENCE</scope>
    <source>
        <strain evidence="2">CCMP 2712</strain>
    </source>
</reference>
<accession>A0A7S4HBL8</accession>
<dbReference type="PANTHER" id="PTHR20883">
    <property type="entry name" value="PHYTANOYL-COA DIOXYGENASE DOMAIN CONTAINING 1"/>
    <property type="match status" value="1"/>
</dbReference>
<dbReference type="Pfam" id="PF05721">
    <property type="entry name" value="PhyH"/>
    <property type="match status" value="1"/>
</dbReference>
<gene>
    <name evidence="2" type="ORF">GTHE00462_LOCUS3129</name>
</gene>
<evidence type="ECO:0008006" key="3">
    <source>
        <dbReference type="Google" id="ProtNLM"/>
    </source>
</evidence>
<protein>
    <recommendedName>
        <fullName evidence="3">Phytanoyl-CoA dioxygenase</fullName>
    </recommendedName>
</protein>
<name>A0A7S4HBL8_GUITH</name>
<dbReference type="PANTHER" id="PTHR20883:SF48">
    <property type="entry name" value="ECTOINE DIOXYGENASE"/>
    <property type="match status" value="1"/>
</dbReference>
<evidence type="ECO:0000256" key="1">
    <source>
        <dbReference type="ARBA" id="ARBA00001962"/>
    </source>
</evidence>
<organism evidence="2">
    <name type="scientific">Guillardia theta</name>
    <name type="common">Cryptophyte</name>
    <name type="synonym">Cryptomonas phi</name>
    <dbReference type="NCBI Taxonomy" id="55529"/>
    <lineage>
        <taxon>Eukaryota</taxon>
        <taxon>Cryptophyceae</taxon>
        <taxon>Pyrenomonadales</taxon>
        <taxon>Geminigeraceae</taxon>
        <taxon>Guillardia</taxon>
    </lineage>
</organism>